<dbReference type="AlphaFoldDB" id="A0A5N5T943"/>
<evidence type="ECO:0000256" key="10">
    <source>
        <dbReference type="ARBA" id="ARBA00023136"/>
    </source>
</evidence>
<organism evidence="16 17">
    <name type="scientific">Armadillidium nasatum</name>
    <dbReference type="NCBI Taxonomy" id="96803"/>
    <lineage>
        <taxon>Eukaryota</taxon>
        <taxon>Metazoa</taxon>
        <taxon>Ecdysozoa</taxon>
        <taxon>Arthropoda</taxon>
        <taxon>Crustacea</taxon>
        <taxon>Multicrustacea</taxon>
        <taxon>Malacostraca</taxon>
        <taxon>Eumalacostraca</taxon>
        <taxon>Peracarida</taxon>
        <taxon>Isopoda</taxon>
        <taxon>Oniscidea</taxon>
        <taxon>Crinocheta</taxon>
        <taxon>Armadillidiidae</taxon>
        <taxon>Armadillidium</taxon>
    </lineage>
</organism>
<evidence type="ECO:0000256" key="11">
    <source>
        <dbReference type="ARBA" id="ARBA00023310"/>
    </source>
</evidence>
<evidence type="ECO:0000256" key="2">
    <source>
        <dbReference type="ARBA" id="ARBA00007333"/>
    </source>
</evidence>
<dbReference type="PANTHER" id="PTHR12427:SF1">
    <property type="entry name" value="ATP SYNTHASE SUBUNIT E, MITOCHONDRIAL"/>
    <property type="match status" value="1"/>
</dbReference>
<dbReference type="GO" id="GO:0015078">
    <property type="term" value="F:proton transmembrane transporter activity"/>
    <property type="evidence" value="ECO:0007669"/>
    <property type="project" value="InterPro"/>
</dbReference>
<comment type="similarity">
    <text evidence="2 15">Belongs to the ATPase e subunit family.</text>
</comment>
<evidence type="ECO:0000256" key="4">
    <source>
        <dbReference type="ARBA" id="ARBA00022547"/>
    </source>
</evidence>
<evidence type="ECO:0000256" key="14">
    <source>
        <dbReference type="ARBA" id="ARBA00074682"/>
    </source>
</evidence>
<dbReference type="GO" id="GO:0015986">
    <property type="term" value="P:proton motive force-driven ATP synthesis"/>
    <property type="evidence" value="ECO:0007669"/>
    <property type="project" value="InterPro"/>
</dbReference>
<evidence type="ECO:0000313" key="17">
    <source>
        <dbReference type="Proteomes" id="UP000326759"/>
    </source>
</evidence>
<proteinExistence type="inferred from homology"/>
<evidence type="ECO:0000256" key="8">
    <source>
        <dbReference type="ARBA" id="ARBA00023065"/>
    </source>
</evidence>
<protein>
    <recommendedName>
        <fullName evidence="14 15">ATP synthase F(0) complex subunit e, mitochondrial</fullName>
    </recommendedName>
</protein>
<keyword evidence="6 15" id="KW-0999">Mitochondrion inner membrane</keyword>
<keyword evidence="11 15" id="KW-0066">ATP synthesis</keyword>
<keyword evidence="17" id="KW-1185">Reference proteome</keyword>
<keyword evidence="4 15" id="KW-0138">CF(0)</keyword>
<evidence type="ECO:0000256" key="9">
    <source>
        <dbReference type="ARBA" id="ARBA00023128"/>
    </source>
</evidence>
<name>A0A5N5T943_9CRUS</name>
<evidence type="ECO:0000256" key="3">
    <source>
        <dbReference type="ARBA" id="ARBA00022448"/>
    </source>
</evidence>
<dbReference type="InterPro" id="IPR008386">
    <property type="entry name" value="ATP_synth_F0_esu_mt"/>
</dbReference>
<keyword evidence="7" id="KW-0007">Acetylation</keyword>
<keyword evidence="10" id="KW-0472">Membrane</keyword>
<dbReference type="PANTHER" id="PTHR12427">
    <property type="entry name" value="ATP SYNTHASE E CHAIN, MITOCHONDRIAL"/>
    <property type="match status" value="1"/>
</dbReference>
<comment type="subcellular location">
    <subcellularLocation>
        <location evidence="1 15">Mitochondrion inner membrane</location>
    </subcellularLocation>
</comment>
<gene>
    <name evidence="16" type="ORF">Anas_10246</name>
</gene>
<reference evidence="16 17" key="1">
    <citation type="journal article" date="2019" name="PLoS Biol.">
        <title>Sex chromosomes control vertical transmission of feminizing Wolbachia symbionts in an isopod.</title>
        <authorList>
            <person name="Becking T."/>
            <person name="Chebbi M.A."/>
            <person name="Giraud I."/>
            <person name="Moumen B."/>
            <person name="Laverre T."/>
            <person name="Caubet Y."/>
            <person name="Peccoud J."/>
            <person name="Gilbert C."/>
            <person name="Cordaux R."/>
        </authorList>
    </citation>
    <scope>NUCLEOTIDE SEQUENCE [LARGE SCALE GENOMIC DNA]</scope>
    <source>
        <strain evidence="16">ANa2</strain>
        <tissue evidence="16">Whole body excluding digestive tract and cuticle</tissue>
    </source>
</reference>
<dbReference type="GO" id="GO:0045259">
    <property type="term" value="C:proton-transporting ATP synthase complex"/>
    <property type="evidence" value="ECO:0007669"/>
    <property type="project" value="UniProtKB-UniRule"/>
</dbReference>
<comment type="subunit">
    <text evidence="15">F-type ATPases have 2 components, CF(1) - the catalytic core - and CF(0) - the membrane proton channel. CF(1) and CF(0) have multiple subunits.</text>
</comment>
<keyword evidence="3 15" id="KW-0813">Transport</keyword>
<keyword evidence="8 15" id="KW-0406">Ion transport</keyword>
<evidence type="ECO:0000256" key="6">
    <source>
        <dbReference type="ARBA" id="ARBA00022792"/>
    </source>
</evidence>
<comment type="function">
    <text evidence="12 15">Subunit e, of the mitochondrial membrane ATP synthase complex (F(1)F(0) ATP synthase or Complex V) that produces ATP from ADP in the presence of a proton gradient across the membrane which is generated by electron transport complexes of the respiratory chain. ATP synthase complex consist of a soluble F(1) head domain - the catalytic core - and a membrane F(1) domain - the membrane proton channel. These two domains are linked by a central stalk rotating inside the F(1) region and a stationary peripheral stalk. During catalysis, ATP synthesis in the catalytic domain of F(1) is coupled via a rotary mechanism of the central stalk subunits to proton translocation. In vivo, can only synthesize ATP although its ATP hydrolase activity can be activated artificially in vitro. Part of the complex F(0) domain.</text>
</comment>
<dbReference type="OrthoDB" id="9982108at2759"/>
<comment type="caution">
    <text evidence="16">The sequence shown here is derived from an EMBL/GenBank/DDBJ whole genome shotgun (WGS) entry which is preliminary data.</text>
</comment>
<evidence type="ECO:0000256" key="13">
    <source>
        <dbReference type="ARBA" id="ARBA00064647"/>
    </source>
</evidence>
<comment type="subunit">
    <text evidence="13">Component of the ATP synthase complex composed at least of ATP5F1A/subunit alpha, ATP5F1B/subunit beta, ATP5MC1/subunit c (homooctomer), MT-ATP6/subunit a, MT-ATP8/subunit 8, ATP5ME/subunit e, ATP5MF/subunit f, ATP5MG/subunit g, ATP5MK/subunit k, ATP5MJ/subunit j, ATP5F1C/subunit gamma, ATP5F1D/subunit delta, ATP5F1E/subunit epsilon, ATP5PF/subunit F6, ATP5PB/subunit b, ATP5PD/subunit d, ATP5PO/subunit OSCP. ATP synthase complex consists of a soluble F(1) head domain (subunits alpha(3) and beta(3)) - the catalytic core - and a membrane F(0) domain - the membrane proton channel (subunits c, a, 8, e, f, g, k and j). These two domains are linked by a central stalk (subunits gamma, delta, and epsilon) rotating inside the F1 region and a stationary peripheral stalk (subunits F6, b, d, and OSCP).</text>
</comment>
<dbReference type="EMBL" id="SEYY01005802">
    <property type="protein sequence ID" value="KAB7503131.1"/>
    <property type="molecule type" value="Genomic_DNA"/>
</dbReference>
<accession>A0A5N5T943</accession>
<dbReference type="Proteomes" id="UP000326759">
    <property type="component" value="Unassembled WGS sequence"/>
</dbReference>
<evidence type="ECO:0000256" key="1">
    <source>
        <dbReference type="ARBA" id="ARBA00004273"/>
    </source>
</evidence>
<dbReference type="Pfam" id="PF05680">
    <property type="entry name" value="ATP-synt_E"/>
    <property type="match status" value="1"/>
</dbReference>
<keyword evidence="5 15" id="KW-0375">Hydrogen ion transport</keyword>
<sequence length="78" mass="8738">MATLGAPVKVSPLIKTVRWTGLVAGILYGSMHYKTLSRKETIIREEEAKLEAIRSVERQAAKDKANREELEALAKQML</sequence>
<evidence type="ECO:0000256" key="12">
    <source>
        <dbReference type="ARBA" id="ARBA00057306"/>
    </source>
</evidence>
<evidence type="ECO:0000313" key="16">
    <source>
        <dbReference type="EMBL" id="KAB7503131.1"/>
    </source>
</evidence>
<evidence type="ECO:0000256" key="5">
    <source>
        <dbReference type="ARBA" id="ARBA00022781"/>
    </source>
</evidence>
<dbReference type="GO" id="GO:0005743">
    <property type="term" value="C:mitochondrial inner membrane"/>
    <property type="evidence" value="ECO:0007669"/>
    <property type="project" value="UniProtKB-SubCell"/>
</dbReference>
<evidence type="ECO:0000256" key="7">
    <source>
        <dbReference type="ARBA" id="ARBA00022990"/>
    </source>
</evidence>
<keyword evidence="9 15" id="KW-0496">Mitochondrion</keyword>
<evidence type="ECO:0000256" key="15">
    <source>
        <dbReference type="RuleBase" id="RU367005"/>
    </source>
</evidence>